<evidence type="ECO:0000313" key="1">
    <source>
        <dbReference type="EMBL" id="KAB3522768.1"/>
    </source>
</evidence>
<organism evidence="1 2">
    <name type="scientific">Corynebacterium zhongnanshanii</name>
    <dbReference type="NCBI Taxonomy" id="2768834"/>
    <lineage>
        <taxon>Bacteria</taxon>
        <taxon>Bacillati</taxon>
        <taxon>Actinomycetota</taxon>
        <taxon>Actinomycetes</taxon>
        <taxon>Mycobacteriales</taxon>
        <taxon>Corynebacteriaceae</taxon>
        <taxon>Corynebacterium</taxon>
    </lineage>
</organism>
<dbReference type="NCBIfam" id="TIGR03941">
    <property type="entry name" value="tRNA_deam_assoc"/>
    <property type="match status" value="1"/>
</dbReference>
<dbReference type="Proteomes" id="UP000436181">
    <property type="component" value="Unassembled WGS sequence"/>
</dbReference>
<gene>
    <name evidence="1" type="ORF">F8377_00920</name>
</gene>
<protein>
    <recommendedName>
        <fullName evidence="3">tRNA adenosine deaminase-associated protein</fullName>
    </recommendedName>
</protein>
<proteinExistence type="predicted"/>
<reference evidence="1 2" key="1">
    <citation type="submission" date="2019-10" db="EMBL/GenBank/DDBJ databases">
        <title>Corynebacterium sp novel species isolated from the respiratory tract of Marmot.</title>
        <authorList>
            <person name="Zhang G."/>
        </authorList>
    </citation>
    <scope>NUCLEOTIDE SEQUENCE [LARGE SCALE GENOMIC DNA]</scope>
    <source>
        <strain evidence="1 2">336</strain>
    </source>
</reference>
<comment type="caution">
    <text evidence="1">The sequence shown here is derived from an EMBL/GenBank/DDBJ whole genome shotgun (WGS) entry which is preliminary data.</text>
</comment>
<evidence type="ECO:0000313" key="2">
    <source>
        <dbReference type="Proteomes" id="UP000436181"/>
    </source>
</evidence>
<accession>A0ABQ6VG33</accession>
<dbReference type="RefSeq" id="WP_151842243.1">
    <property type="nucleotide sequence ID" value="NZ_CP061033.1"/>
</dbReference>
<keyword evidence="2" id="KW-1185">Reference proteome</keyword>
<dbReference type="InterPro" id="IPR023869">
    <property type="entry name" value="tRNA_Adeno_NH3ase_assoc_put"/>
</dbReference>
<sequence>MTNSNDADEITFAVAAVGREGSWDVKELQSDSLKSLDELVKELRGLRAEGALVCFVCMDDDWSAIVRPVPGGARLLLSDATAALDYYLANDILDELGVDSPSEEEVEECDEPWPEGDFELLEDLGASEQVLTVIFDDEELYASEQVMRVAEELGFAEQLADEVGLELDY</sequence>
<dbReference type="EMBL" id="WBZJ01000001">
    <property type="protein sequence ID" value="KAB3522768.1"/>
    <property type="molecule type" value="Genomic_DNA"/>
</dbReference>
<evidence type="ECO:0008006" key="3">
    <source>
        <dbReference type="Google" id="ProtNLM"/>
    </source>
</evidence>
<name>A0ABQ6VG33_9CORY</name>